<keyword evidence="3" id="KW-1185">Reference proteome</keyword>
<dbReference type="EnsemblBacteria" id="CAD72636">
    <property type="protein sequence ID" value="CAD72636"/>
    <property type="gene ID" value="RB2457"/>
</dbReference>
<name>Q7UVT5_RHOBA</name>
<accession>Q7UVT5</accession>
<feature type="compositionally biased region" description="Polar residues" evidence="1">
    <location>
        <begin position="64"/>
        <end position="84"/>
    </location>
</feature>
<gene>
    <name evidence="2" type="ordered locus">RB2457</name>
</gene>
<feature type="region of interest" description="Disordered" evidence="1">
    <location>
        <begin position="57"/>
        <end position="118"/>
    </location>
</feature>
<dbReference type="KEGG" id="rba:RB2457"/>
<evidence type="ECO:0000313" key="2">
    <source>
        <dbReference type="EMBL" id="CAD72636.1"/>
    </source>
</evidence>
<proteinExistence type="predicted"/>
<evidence type="ECO:0000256" key="1">
    <source>
        <dbReference type="SAM" id="MobiDB-lite"/>
    </source>
</evidence>
<sequence length="118" mass="13139">MRSPRQQSHHRVAGFARIRTATPVADSGPESALRAFNRNPAGALQFATGLTMIQSARPAVQAAPNHNPQRKQGSWRSGEPTQSLDRLHVNAFAASTKPSYRSRIRQNSDRHSRSRFRP</sequence>
<dbReference type="HOGENOM" id="CLU_2071248_0_0_0"/>
<dbReference type="EMBL" id="BX294137">
    <property type="protein sequence ID" value="CAD72636.1"/>
    <property type="molecule type" value="Genomic_DNA"/>
</dbReference>
<dbReference type="InParanoid" id="Q7UVT5"/>
<evidence type="ECO:0000313" key="3">
    <source>
        <dbReference type="Proteomes" id="UP000001025"/>
    </source>
</evidence>
<feature type="region of interest" description="Disordered" evidence="1">
    <location>
        <begin position="1"/>
        <end position="31"/>
    </location>
</feature>
<protein>
    <submittedName>
        <fullName evidence="2">Uncharacterized protein</fullName>
    </submittedName>
</protein>
<organism evidence="2 3">
    <name type="scientific">Rhodopirellula baltica (strain DSM 10527 / NCIMB 13988 / SH1)</name>
    <dbReference type="NCBI Taxonomy" id="243090"/>
    <lineage>
        <taxon>Bacteria</taxon>
        <taxon>Pseudomonadati</taxon>
        <taxon>Planctomycetota</taxon>
        <taxon>Planctomycetia</taxon>
        <taxon>Pirellulales</taxon>
        <taxon>Pirellulaceae</taxon>
        <taxon>Rhodopirellula</taxon>
    </lineage>
</organism>
<reference evidence="2 3" key="1">
    <citation type="journal article" date="2003" name="Proc. Natl. Acad. Sci. U.S.A.">
        <title>Complete genome sequence of the marine planctomycete Pirellula sp. strain 1.</title>
        <authorList>
            <person name="Gloeckner F.O."/>
            <person name="Kube M."/>
            <person name="Bauer M."/>
            <person name="Teeling H."/>
            <person name="Lombardot T."/>
            <person name="Ludwig W."/>
            <person name="Gade D."/>
            <person name="Beck A."/>
            <person name="Borzym K."/>
            <person name="Heitmann K."/>
            <person name="Rabus R."/>
            <person name="Schlesner H."/>
            <person name="Amann R."/>
            <person name="Reinhardt R."/>
        </authorList>
    </citation>
    <scope>NUCLEOTIDE SEQUENCE [LARGE SCALE GENOMIC DNA]</scope>
    <source>
        <strain evidence="3">DSM 10527 / NCIMB 13988 / SH1</strain>
    </source>
</reference>
<dbReference type="AlphaFoldDB" id="Q7UVT5"/>
<dbReference type="Proteomes" id="UP000001025">
    <property type="component" value="Chromosome"/>
</dbReference>
<dbReference type="STRING" id="243090.RB2457"/>